<evidence type="ECO:0000313" key="10">
    <source>
        <dbReference type="EMBL" id="SDW98010.1"/>
    </source>
</evidence>
<dbReference type="STRING" id="574349.SAMN05443545_103323"/>
<dbReference type="InterPro" id="IPR036869">
    <property type="entry name" value="J_dom_sf"/>
</dbReference>
<dbReference type="SUPFAM" id="SSF158682">
    <property type="entry name" value="TerB-like"/>
    <property type="match status" value="1"/>
</dbReference>
<evidence type="ECO:0000256" key="1">
    <source>
        <dbReference type="ARBA" id="ARBA00022475"/>
    </source>
</evidence>
<feature type="domain" description="J" evidence="9">
    <location>
        <begin position="190"/>
        <end position="257"/>
    </location>
</feature>
<accession>A0A1H2XYV7</accession>
<keyword evidence="2 7" id="KW-0997">Cell inner membrane</keyword>
<dbReference type="InterPro" id="IPR029024">
    <property type="entry name" value="TerB-like"/>
</dbReference>
<name>A0A1H2XYV7_9GAMM</name>
<keyword evidence="5 7" id="KW-0472">Membrane</keyword>
<dbReference type="Pfam" id="PF05099">
    <property type="entry name" value="TerB"/>
    <property type="match status" value="1"/>
</dbReference>
<dbReference type="InterPro" id="IPR050817">
    <property type="entry name" value="DjlA_DnaK_co-chaperone"/>
</dbReference>
<feature type="region of interest" description="Disordered" evidence="8">
    <location>
        <begin position="215"/>
        <end position="238"/>
    </location>
</feature>
<keyword evidence="1 7" id="KW-1003">Cell membrane</keyword>
<evidence type="ECO:0000256" key="8">
    <source>
        <dbReference type="SAM" id="MobiDB-lite"/>
    </source>
</evidence>
<keyword evidence="11" id="KW-1185">Reference proteome</keyword>
<evidence type="ECO:0000256" key="6">
    <source>
        <dbReference type="ARBA" id="ARBA00023186"/>
    </source>
</evidence>
<dbReference type="InterPro" id="IPR007791">
    <property type="entry name" value="DjlA_N"/>
</dbReference>
<reference evidence="10 11" key="1">
    <citation type="submission" date="2016-10" db="EMBL/GenBank/DDBJ databases">
        <authorList>
            <person name="de Groot N.N."/>
        </authorList>
    </citation>
    <scope>NUCLEOTIDE SEQUENCE [LARGE SCALE GENOMIC DNA]</scope>
    <source>
        <strain evidence="10 11">DSM 19219</strain>
    </source>
</reference>
<dbReference type="CDD" id="cd06257">
    <property type="entry name" value="DnaJ"/>
    <property type="match status" value="1"/>
</dbReference>
<dbReference type="GO" id="GO:0051087">
    <property type="term" value="F:protein-folding chaperone binding"/>
    <property type="evidence" value="ECO:0007669"/>
    <property type="project" value="InterPro"/>
</dbReference>
<comment type="subunit">
    <text evidence="7">Homodimer.</text>
</comment>
<evidence type="ECO:0000256" key="4">
    <source>
        <dbReference type="ARBA" id="ARBA00022989"/>
    </source>
</evidence>
<protein>
    <recommendedName>
        <fullName evidence="7">Co-chaperone protein DjlA</fullName>
    </recommendedName>
</protein>
<dbReference type="NCBIfam" id="NF006948">
    <property type="entry name" value="PRK09430.1"/>
    <property type="match status" value="1"/>
</dbReference>
<dbReference type="RefSeq" id="WP_092568893.1">
    <property type="nucleotide sequence ID" value="NZ_BMXH01000004.1"/>
</dbReference>
<evidence type="ECO:0000259" key="9">
    <source>
        <dbReference type="PROSITE" id="PS50076"/>
    </source>
</evidence>
<keyword evidence="3 7" id="KW-0812">Transmembrane</keyword>
<feature type="topological domain" description="Periplasmic" evidence="7">
    <location>
        <begin position="1"/>
        <end position="5"/>
    </location>
</feature>
<evidence type="ECO:0000313" key="11">
    <source>
        <dbReference type="Proteomes" id="UP000198500"/>
    </source>
</evidence>
<keyword evidence="6 7" id="KW-0143">Chaperone</keyword>
<dbReference type="SMART" id="SM00271">
    <property type="entry name" value="DnaJ"/>
    <property type="match status" value="1"/>
</dbReference>
<sequence>MLIAILIGAMLGYMIGRLPGLLIGAVLGGWIARRFVRGVVVKRLAQLQTQFLDSTFAVMGCLCKADGQVSDDELQVAEALFQRLHLSSQQQERARAAFERGRREDFDLDTELATVRRIAGSQRALLQVFLQVQLSAIAADGVLHPAEHDMLMRIARGLGCSEEEIAQIEAMLRGSTSEGRQASSGQSLQDAYSVLGVDPESSDAEIKRAYRRLMSENHPDKLAGKGLPESMREMAEERTREISNAYDVIKEARAAEA</sequence>
<comment type="domain">
    <text evidence="7">The transmembrane domain is a dimerization domain.</text>
</comment>
<comment type="subcellular location">
    <subcellularLocation>
        <location evidence="7">Cell inner membrane</location>
        <topology evidence="7">Single-pass type III membrane protein</topology>
    </subcellularLocation>
</comment>
<dbReference type="GO" id="GO:0005886">
    <property type="term" value="C:plasma membrane"/>
    <property type="evidence" value="ECO:0007669"/>
    <property type="project" value="UniProtKB-SubCell"/>
</dbReference>
<dbReference type="CDD" id="cd07316">
    <property type="entry name" value="terB_like_DjlA"/>
    <property type="match status" value="1"/>
</dbReference>
<dbReference type="Proteomes" id="UP000198500">
    <property type="component" value="Unassembled WGS sequence"/>
</dbReference>
<dbReference type="SUPFAM" id="SSF46565">
    <property type="entry name" value="Chaperone J-domain"/>
    <property type="match status" value="1"/>
</dbReference>
<keyword evidence="4 7" id="KW-1133">Transmembrane helix</keyword>
<dbReference type="InterPro" id="IPR023749">
    <property type="entry name" value="DjlA"/>
</dbReference>
<dbReference type="HAMAP" id="MF_01153">
    <property type="entry name" value="DjlA"/>
    <property type="match status" value="1"/>
</dbReference>
<dbReference type="AlphaFoldDB" id="A0A1H2XYV7"/>
<dbReference type="OrthoDB" id="9782583at2"/>
<dbReference type="EMBL" id="FNNI01000003">
    <property type="protein sequence ID" value="SDW98010.1"/>
    <property type="molecule type" value="Genomic_DNA"/>
</dbReference>
<organism evidence="10 11">
    <name type="scientific">Aidingimonas halophila</name>
    <dbReference type="NCBI Taxonomy" id="574349"/>
    <lineage>
        <taxon>Bacteria</taxon>
        <taxon>Pseudomonadati</taxon>
        <taxon>Pseudomonadota</taxon>
        <taxon>Gammaproteobacteria</taxon>
        <taxon>Oceanospirillales</taxon>
        <taxon>Halomonadaceae</taxon>
        <taxon>Aidingimonas</taxon>
    </lineage>
</organism>
<evidence type="ECO:0000256" key="3">
    <source>
        <dbReference type="ARBA" id="ARBA00022692"/>
    </source>
</evidence>
<dbReference type="PROSITE" id="PS50076">
    <property type="entry name" value="DNAJ_2"/>
    <property type="match status" value="1"/>
</dbReference>
<dbReference type="Pfam" id="PF00226">
    <property type="entry name" value="DnaJ"/>
    <property type="match status" value="1"/>
</dbReference>
<dbReference type="Gene3D" id="1.10.287.110">
    <property type="entry name" value="DnaJ domain"/>
    <property type="match status" value="1"/>
</dbReference>
<dbReference type="PANTHER" id="PTHR24074">
    <property type="entry name" value="CO-CHAPERONE PROTEIN DJLA"/>
    <property type="match status" value="1"/>
</dbReference>
<feature type="topological domain" description="Cytoplasmic" evidence="7">
    <location>
        <begin position="30"/>
        <end position="257"/>
    </location>
</feature>
<evidence type="ECO:0000256" key="7">
    <source>
        <dbReference type="HAMAP-Rule" id="MF_01153"/>
    </source>
</evidence>
<dbReference type="InterPro" id="IPR001623">
    <property type="entry name" value="DnaJ_domain"/>
</dbReference>
<dbReference type="PRINTS" id="PR00625">
    <property type="entry name" value="JDOMAIN"/>
</dbReference>
<dbReference type="Gene3D" id="1.10.3680.10">
    <property type="entry name" value="TerB-like"/>
    <property type="match status" value="1"/>
</dbReference>
<comment type="function">
    <text evidence="7">Regulatory DnaK co-chaperone. Direct interaction between DnaK and DjlA is needed for the induction of the wcaABCDE operon, involved in the synthesis of a colanic acid polysaccharide capsule, possibly through activation of the RcsB/RcsC phosphotransfer signaling pathway. The colanic acid capsule may help the bacterium survive conditions outside the host.</text>
</comment>
<gene>
    <name evidence="7" type="primary">djlA</name>
    <name evidence="10" type="ORF">SAMN05443545_103323</name>
</gene>
<evidence type="ECO:0000256" key="2">
    <source>
        <dbReference type="ARBA" id="ARBA00022519"/>
    </source>
</evidence>
<proteinExistence type="inferred from homology"/>
<evidence type="ECO:0000256" key="5">
    <source>
        <dbReference type="ARBA" id="ARBA00023136"/>
    </source>
</evidence>